<gene>
    <name evidence="1" type="primary">spoIIID</name>
    <name evidence="1" type="ORF">U732_1105</name>
</gene>
<dbReference type="Proteomes" id="UP000031366">
    <property type="component" value="Unassembled WGS sequence"/>
</dbReference>
<protein>
    <submittedName>
        <fullName evidence="1">Sporulation transcriptional regulator SpoIIID</fullName>
    </submittedName>
</protein>
<dbReference type="EMBL" id="AYSO01000015">
    <property type="protein sequence ID" value="KIE46866.1"/>
    <property type="molecule type" value="Genomic_DNA"/>
</dbReference>
<evidence type="ECO:0000313" key="2">
    <source>
        <dbReference type="Proteomes" id="UP000031366"/>
    </source>
</evidence>
<name>A0A0C1R8K5_9CLOT</name>
<organism evidence="1 2">
    <name type="scientific">Clostridium argentinense CDC 2741</name>
    <dbReference type="NCBI Taxonomy" id="1418104"/>
    <lineage>
        <taxon>Bacteria</taxon>
        <taxon>Bacillati</taxon>
        <taxon>Bacillota</taxon>
        <taxon>Clostridia</taxon>
        <taxon>Eubacteriales</taxon>
        <taxon>Clostridiaceae</taxon>
        <taxon>Clostridium</taxon>
    </lineage>
</organism>
<accession>A0A0C1R8K5</accession>
<dbReference type="NCBIfam" id="TIGR02844">
    <property type="entry name" value="spore_III_D"/>
    <property type="match status" value="1"/>
</dbReference>
<reference evidence="1 2" key="1">
    <citation type="journal article" date="2015" name="Infect. Genet. Evol.">
        <title>Genomic sequences of six botulinum neurotoxin-producing strains representing three clostridial species illustrate the mobility and diversity of botulinum neurotoxin genes.</title>
        <authorList>
            <person name="Smith T.J."/>
            <person name="Hill K.K."/>
            <person name="Xie G."/>
            <person name="Foley B.T."/>
            <person name="Williamson C.H."/>
            <person name="Foster J.T."/>
            <person name="Johnson S.L."/>
            <person name="Chertkov O."/>
            <person name="Teshima H."/>
            <person name="Gibbons H.S."/>
            <person name="Johnsky L.A."/>
            <person name="Karavis M.A."/>
            <person name="Smith L.A."/>
        </authorList>
    </citation>
    <scope>NUCLEOTIDE SEQUENCE [LARGE SCALE GENOMIC DNA]</scope>
    <source>
        <strain evidence="1 2">CDC 2741</strain>
    </source>
</reference>
<keyword evidence="2" id="KW-1185">Reference proteome</keyword>
<sequence>MKADYTDYIESRALEAASYIIGKKATIRCTAEKFGVSRSTVHRDVTERLFKINPGIASEVKSVLDFNKRERHIRGGEATRMLYSNN</sequence>
<dbReference type="AlphaFoldDB" id="A0A0C1R8K5"/>
<comment type="caution">
    <text evidence="1">The sequence shown here is derived from an EMBL/GenBank/DDBJ whole genome shotgun (WGS) entry which is preliminary data.</text>
</comment>
<dbReference type="RefSeq" id="WP_039631875.1">
    <property type="nucleotide sequence ID" value="NZ_AYSO01000015.1"/>
</dbReference>
<dbReference type="STRING" id="29341.RSJ17_14655"/>
<dbReference type="Pfam" id="PF12116">
    <property type="entry name" value="SpoIIID"/>
    <property type="match status" value="1"/>
</dbReference>
<proteinExistence type="predicted"/>
<dbReference type="InterPro" id="IPR014208">
    <property type="entry name" value="Spore_III_D"/>
</dbReference>
<evidence type="ECO:0000313" key="1">
    <source>
        <dbReference type="EMBL" id="KIE46866.1"/>
    </source>
</evidence>